<sequence length="378" mass="42564">MLLGRVNRALTSAFCVVCFSGCVQAVPPDLLAALESIDQDMIALRAPETAPEEYGAFVRQWIALKSRVELDDDVIRWPWETSELENELRGLHLWGARTVSQLHDRQANRQRTAQSKVESVEDRFHLMRSHVVSIDGRIVLGERVVQTDLLVKQARTFFEQKDYQRAIQMAEEANQALLHQTALLTQELGRYADGKRIAWWQAMAQQTMDWSRTHQSPAIVVSKAERELTLYKNGRKVLSYPVRLGFNGIREKQFQGDGATPEGRYRVIDKRGPGQTQFYRALVLDYPNTEDRRRFDLAKKTGQIGLGKGIGGLIEIHGVENEFAQQTLGCVMLDNRSMAALFESVSVGTPITIVGALTGQNAVALALSELAHHNRQEI</sequence>
<feature type="domain" description="L,D-TPase catalytic" evidence="9">
    <location>
        <begin position="217"/>
        <end position="354"/>
    </location>
</feature>
<dbReference type="GO" id="GO:0009252">
    <property type="term" value="P:peptidoglycan biosynthetic process"/>
    <property type="evidence" value="ECO:0007669"/>
    <property type="project" value="UniProtKB-UniPathway"/>
</dbReference>
<dbReference type="EMBL" id="CP047423">
    <property type="protein sequence ID" value="QPD06243.1"/>
    <property type="molecule type" value="Genomic_DNA"/>
</dbReference>
<dbReference type="GO" id="GO:0008360">
    <property type="term" value="P:regulation of cell shape"/>
    <property type="evidence" value="ECO:0007669"/>
    <property type="project" value="UniProtKB-UniRule"/>
</dbReference>
<dbReference type="KEGG" id="nkf:Nkreftii_004017"/>
<name>A0A7S8J1V0_9BACT</name>
<comment type="similarity">
    <text evidence="2">Belongs to the YkuD family.</text>
</comment>
<evidence type="ECO:0000256" key="1">
    <source>
        <dbReference type="ARBA" id="ARBA00004752"/>
    </source>
</evidence>
<evidence type="ECO:0000256" key="5">
    <source>
        <dbReference type="ARBA" id="ARBA00022984"/>
    </source>
</evidence>
<protein>
    <recommendedName>
        <fullName evidence="9">L,D-TPase catalytic domain-containing protein</fullName>
    </recommendedName>
</protein>
<accession>A0A7S8J1V0</accession>
<dbReference type="Proteomes" id="UP000593737">
    <property type="component" value="Chromosome"/>
</dbReference>
<dbReference type="PANTHER" id="PTHR36699:SF1">
    <property type="entry name" value="L,D-TRANSPEPTIDASE YAFK-RELATED"/>
    <property type="match status" value="1"/>
</dbReference>
<proteinExistence type="inferred from homology"/>
<organism evidence="10 11">
    <name type="scientific">Candidatus Nitrospira kreftii</name>
    <dbReference type="NCBI Taxonomy" id="2652173"/>
    <lineage>
        <taxon>Bacteria</taxon>
        <taxon>Pseudomonadati</taxon>
        <taxon>Nitrospirota</taxon>
        <taxon>Nitrospiria</taxon>
        <taxon>Nitrospirales</taxon>
        <taxon>Nitrospiraceae</taxon>
        <taxon>Nitrospira</taxon>
    </lineage>
</organism>
<dbReference type="Gene3D" id="2.40.440.10">
    <property type="entry name" value="L,D-transpeptidase catalytic domain-like"/>
    <property type="match status" value="1"/>
</dbReference>
<dbReference type="InterPro" id="IPR005490">
    <property type="entry name" value="LD_TPept_cat_dom"/>
</dbReference>
<evidence type="ECO:0000256" key="2">
    <source>
        <dbReference type="ARBA" id="ARBA00005992"/>
    </source>
</evidence>
<evidence type="ECO:0000256" key="7">
    <source>
        <dbReference type="PROSITE-ProRule" id="PRU01373"/>
    </source>
</evidence>
<keyword evidence="4 7" id="KW-0133">Cell shape</keyword>
<dbReference type="PROSITE" id="PS52029">
    <property type="entry name" value="LD_TPASE"/>
    <property type="match status" value="1"/>
</dbReference>
<keyword evidence="6 7" id="KW-0961">Cell wall biogenesis/degradation</keyword>
<dbReference type="PANTHER" id="PTHR36699">
    <property type="entry name" value="LD-TRANSPEPTIDASE"/>
    <property type="match status" value="1"/>
</dbReference>
<dbReference type="SUPFAM" id="SSF141523">
    <property type="entry name" value="L,D-transpeptidase catalytic domain-like"/>
    <property type="match status" value="1"/>
</dbReference>
<comment type="pathway">
    <text evidence="1 7">Cell wall biogenesis; peptidoglycan biosynthesis.</text>
</comment>
<evidence type="ECO:0000313" key="10">
    <source>
        <dbReference type="EMBL" id="QPD06243.1"/>
    </source>
</evidence>
<dbReference type="GO" id="GO:0016740">
    <property type="term" value="F:transferase activity"/>
    <property type="evidence" value="ECO:0007669"/>
    <property type="project" value="UniProtKB-KW"/>
</dbReference>
<keyword evidence="3" id="KW-0808">Transferase</keyword>
<feature type="active site" description="Nucleophile" evidence="7">
    <location>
        <position position="330"/>
    </location>
</feature>
<evidence type="ECO:0000256" key="8">
    <source>
        <dbReference type="SAM" id="SignalP"/>
    </source>
</evidence>
<gene>
    <name evidence="10" type="ORF">Nkreftii_004017</name>
</gene>
<feature type="active site" description="Proton donor/acceptor" evidence="7">
    <location>
        <position position="317"/>
    </location>
</feature>
<evidence type="ECO:0000256" key="3">
    <source>
        <dbReference type="ARBA" id="ARBA00022679"/>
    </source>
</evidence>
<feature type="chain" id="PRO_5032990239" description="L,D-TPase catalytic domain-containing protein" evidence="8">
    <location>
        <begin position="26"/>
        <end position="378"/>
    </location>
</feature>
<feature type="signal peptide" evidence="8">
    <location>
        <begin position="1"/>
        <end position="25"/>
    </location>
</feature>
<evidence type="ECO:0000256" key="6">
    <source>
        <dbReference type="ARBA" id="ARBA00023316"/>
    </source>
</evidence>
<dbReference type="CDD" id="cd16913">
    <property type="entry name" value="YkuD_like"/>
    <property type="match status" value="1"/>
</dbReference>
<dbReference type="GO" id="GO:0004180">
    <property type="term" value="F:carboxypeptidase activity"/>
    <property type="evidence" value="ECO:0007669"/>
    <property type="project" value="UniProtKB-ARBA"/>
</dbReference>
<dbReference type="GO" id="GO:0071555">
    <property type="term" value="P:cell wall organization"/>
    <property type="evidence" value="ECO:0007669"/>
    <property type="project" value="UniProtKB-UniRule"/>
</dbReference>
<keyword evidence="5 7" id="KW-0573">Peptidoglycan synthesis</keyword>
<evidence type="ECO:0000313" key="11">
    <source>
        <dbReference type="Proteomes" id="UP000593737"/>
    </source>
</evidence>
<dbReference type="Pfam" id="PF03734">
    <property type="entry name" value="YkuD"/>
    <property type="match status" value="1"/>
</dbReference>
<evidence type="ECO:0000256" key="4">
    <source>
        <dbReference type="ARBA" id="ARBA00022960"/>
    </source>
</evidence>
<dbReference type="UniPathway" id="UPA00219"/>
<keyword evidence="8" id="KW-0732">Signal</keyword>
<dbReference type="InterPro" id="IPR038063">
    <property type="entry name" value="Transpep_catalytic_dom"/>
</dbReference>
<dbReference type="AlphaFoldDB" id="A0A7S8J1V0"/>
<evidence type="ECO:0000259" key="9">
    <source>
        <dbReference type="PROSITE" id="PS52029"/>
    </source>
</evidence>
<reference evidence="10 11" key="1">
    <citation type="journal article" date="2020" name="ISME J.">
        <title>Enrichment and physiological characterization of a novel comammox Nitrospira indicates ammonium inhibition of complete nitrification.</title>
        <authorList>
            <person name="Sakoula D."/>
            <person name="Koch H."/>
            <person name="Frank J."/>
            <person name="Jetten M.S.M."/>
            <person name="van Kessel M.A.H.J."/>
            <person name="Lucker S."/>
        </authorList>
    </citation>
    <scope>NUCLEOTIDE SEQUENCE [LARGE SCALE GENOMIC DNA]</scope>
    <source>
        <strain evidence="10">Comreactor17</strain>
    </source>
</reference>